<keyword evidence="3" id="KW-1003">Cell membrane</keyword>
<dbReference type="Gene3D" id="3.30.70.100">
    <property type="match status" value="1"/>
</dbReference>
<dbReference type="InterPro" id="IPR011014">
    <property type="entry name" value="MscS_channel_TM-2"/>
</dbReference>
<dbReference type="AlphaFoldDB" id="A6USV9"/>
<dbReference type="HOGENOM" id="CLU_037945_1_0_2"/>
<feature type="domain" description="Mechanosensitive ion channel MscS C-terminal" evidence="9">
    <location>
        <begin position="251"/>
        <end position="332"/>
    </location>
</feature>
<evidence type="ECO:0000259" key="8">
    <source>
        <dbReference type="Pfam" id="PF00924"/>
    </source>
</evidence>
<dbReference type="PANTHER" id="PTHR30221">
    <property type="entry name" value="SMALL-CONDUCTANCE MECHANOSENSITIVE CHANNEL"/>
    <property type="match status" value="1"/>
</dbReference>
<evidence type="ECO:0000313" key="11">
    <source>
        <dbReference type="Proteomes" id="UP000001107"/>
    </source>
</evidence>
<feature type="transmembrane region" description="Helical" evidence="7">
    <location>
        <begin position="134"/>
        <end position="154"/>
    </location>
</feature>
<dbReference type="InterPro" id="IPR049278">
    <property type="entry name" value="MS_channel_C"/>
</dbReference>
<dbReference type="Proteomes" id="UP000001107">
    <property type="component" value="Chromosome"/>
</dbReference>
<proteinExistence type="inferred from homology"/>
<dbReference type="SUPFAM" id="SSF82861">
    <property type="entry name" value="Mechanosensitive channel protein MscS (YggB), transmembrane region"/>
    <property type="match status" value="1"/>
</dbReference>
<comment type="similarity">
    <text evidence="2">Belongs to the MscS (TC 1.A.23) family.</text>
</comment>
<feature type="transmembrane region" description="Helical" evidence="7">
    <location>
        <begin position="84"/>
        <end position="105"/>
    </location>
</feature>
<dbReference type="EMBL" id="CP000742">
    <property type="protein sequence ID" value="ABR55581.1"/>
    <property type="molecule type" value="Genomic_DNA"/>
</dbReference>
<evidence type="ECO:0000259" key="9">
    <source>
        <dbReference type="Pfam" id="PF21082"/>
    </source>
</evidence>
<dbReference type="SUPFAM" id="SSF50182">
    <property type="entry name" value="Sm-like ribonucleoproteins"/>
    <property type="match status" value="1"/>
</dbReference>
<dbReference type="InterPro" id="IPR006685">
    <property type="entry name" value="MscS_channel_2nd"/>
</dbReference>
<feature type="transmembrane region" description="Helical" evidence="7">
    <location>
        <begin position="58"/>
        <end position="78"/>
    </location>
</feature>
<dbReference type="InterPro" id="IPR010920">
    <property type="entry name" value="LSM_dom_sf"/>
</dbReference>
<protein>
    <submittedName>
        <fullName evidence="10">MscS Mechanosensitive ion channel</fullName>
    </submittedName>
</protein>
<feature type="transmembrane region" description="Helical" evidence="7">
    <location>
        <begin position="160"/>
        <end position="190"/>
    </location>
</feature>
<dbReference type="PANTHER" id="PTHR30221:SF20">
    <property type="entry name" value="SMALL-CONDUCTANCE MECHANOSENSITIVE CHANNEL"/>
    <property type="match status" value="1"/>
</dbReference>
<dbReference type="RefSeq" id="WP_012066494.1">
    <property type="nucleotide sequence ID" value="NC_009634.1"/>
</dbReference>
<evidence type="ECO:0000256" key="6">
    <source>
        <dbReference type="ARBA" id="ARBA00023136"/>
    </source>
</evidence>
<dbReference type="InterPro" id="IPR045275">
    <property type="entry name" value="MscS_archaea/bacteria_type"/>
</dbReference>
<dbReference type="InterPro" id="IPR011066">
    <property type="entry name" value="MscS_channel_C_sf"/>
</dbReference>
<dbReference type="Pfam" id="PF21082">
    <property type="entry name" value="MS_channel_3rd"/>
    <property type="match status" value="1"/>
</dbReference>
<evidence type="ECO:0000256" key="3">
    <source>
        <dbReference type="ARBA" id="ARBA00022475"/>
    </source>
</evidence>
<reference evidence="10" key="1">
    <citation type="submission" date="2007-06" db="EMBL/GenBank/DDBJ databases">
        <title>Complete sequence of Methanococcus vannielii SB.</title>
        <authorList>
            <consortium name="US DOE Joint Genome Institute"/>
            <person name="Copeland A."/>
            <person name="Lucas S."/>
            <person name="Lapidus A."/>
            <person name="Barry K."/>
            <person name="Glavina del Rio T."/>
            <person name="Dalin E."/>
            <person name="Tice H."/>
            <person name="Pitluck S."/>
            <person name="Chain P."/>
            <person name="Malfatti S."/>
            <person name="Shin M."/>
            <person name="Vergez L."/>
            <person name="Schmutz J."/>
            <person name="Larimer F."/>
            <person name="Land M."/>
            <person name="Hauser L."/>
            <person name="Kyrpides N."/>
            <person name="Anderson I."/>
            <person name="Sieprawska-Lupa M."/>
            <person name="Whitman W.B."/>
            <person name="Richardson P."/>
        </authorList>
    </citation>
    <scope>NUCLEOTIDE SEQUENCE [LARGE SCALE GENOMIC DNA]</scope>
    <source>
        <strain evidence="10">SB</strain>
    </source>
</reference>
<evidence type="ECO:0000313" key="10">
    <source>
        <dbReference type="EMBL" id="ABR55581.1"/>
    </source>
</evidence>
<dbReference type="GO" id="GO:0005886">
    <property type="term" value="C:plasma membrane"/>
    <property type="evidence" value="ECO:0007669"/>
    <property type="project" value="UniProtKB-SubCell"/>
</dbReference>
<dbReference type="STRING" id="406327.Mevan_1689"/>
<keyword evidence="5 7" id="KW-1133">Transmembrane helix</keyword>
<evidence type="ECO:0000256" key="7">
    <source>
        <dbReference type="SAM" id="Phobius"/>
    </source>
</evidence>
<dbReference type="Gene3D" id="2.30.30.60">
    <property type="match status" value="1"/>
</dbReference>
<evidence type="ECO:0000256" key="4">
    <source>
        <dbReference type="ARBA" id="ARBA00022692"/>
    </source>
</evidence>
<keyword evidence="11" id="KW-1185">Reference proteome</keyword>
<dbReference type="InterPro" id="IPR023408">
    <property type="entry name" value="MscS_beta-dom_sf"/>
</dbReference>
<dbReference type="Gene3D" id="1.10.287.1260">
    <property type="match status" value="1"/>
</dbReference>
<dbReference type="GeneID" id="5325225"/>
<gene>
    <name evidence="10" type="ordered locus">Mevan_1689</name>
</gene>
<dbReference type="OrthoDB" id="31543at2157"/>
<evidence type="ECO:0000256" key="1">
    <source>
        <dbReference type="ARBA" id="ARBA00004651"/>
    </source>
</evidence>
<evidence type="ECO:0000256" key="2">
    <source>
        <dbReference type="ARBA" id="ARBA00008017"/>
    </source>
</evidence>
<dbReference type="Pfam" id="PF00924">
    <property type="entry name" value="MS_channel_2nd"/>
    <property type="match status" value="1"/>
</dbReference>
<name>A6USV9_METVS</name>
<evidence type="ECO:0000256" key="5">
    <source>
        <dbReference type="ARBA" id="ARBA00022989"/>
    </source>
</evidence>
<feature type="transmembrane region" description="Helical" evidence="7">
    <location>
        <begin position="20"/>
        <end position="37"/>
    </location>
</feature>
<dbReference type="KEGG" id="mvn:Mevan_1689"/>
<keyword evidence="6 7" id="KW-0472">Membrane</keyword>
<keyword evidence="4 7" id="KW-0812">Transmembrane</keyword>
<organism evidence="10 11">
    <name type="scientific">Methanococcus vannielii (strain ATCC 35089 / DSM 1224 / JCM 13029 / OCM 148 / SB)</name>
    <dbReference type="NCBI Taxonomy" id="406327"/>
    <lineage>
        <taxon>Archaea</taxon>
        <taxon>Methanobacteriati</taxon>
        <taxon>Methanobacteriota</taxon>
        <taxon>Methanomada group</taxon>
        <taxon>Methanococci</taxon>
        <taxon>Methanococcales</taxon>
        <taxon>Methanococcaceae</taxon>
        <taxon>Methanococcus</taxon>
    </lineage>
</organism>
<sequence length="356" mass="40618">MFELFFSLDGSFYGLPHMSIIKLVSIIALGLLLSHFIEKQLKVLSENTKHPWILNEDTAGLVSIFILAIFVIFALNVLEGLFSYEVFGFDLKSLIYSFLIIYFSYRISNRSKRYLLVKGAQEGKFVEYRLKASLFNYLVMIIAFGISFQILGLTDRLGTLLVAGGITGIILGFASQTVVSNFISGIFLYFDKPLKIGDSVEIGNKSGMVNDIKMMSTRIRTWDGVLVRIPNEKVFNSEIINNKKYPARRAEVTIGIAYKEDIDRAVEIIVKVLREMTYVLVEPEPVVFANNLGDSSVDITVRAWAPTEKWLDIRKEMIRNIKKALDNEKIEIPFPQRTIWFPNDLNIKLNDEKKDK</sequence>
<dbReference type="SUPFAM" id="SSF82689">
    <property type="entry name" value="Mechanosensitive channel protein MscS (YggB), C-terminal domain"/>
    <property type="match status" value="1"/>
</dbReference>
<comment type="subcellular location">
    <subcellularLocation>
        <location evidence="1">Cell membrane</location>
        <topology evidence="1">Multi-pass membrane protein</topology>
    </subcellularLocation>
</comment>
<dbReference type="eggNOG" id="arCOG01568">
    <property type="taxonomic scope" value="Archaea"/>
</dbReference>
<accession>A6USV9</accession>
<feature type="domain" description="Mechanosensitive ion channel MscS" evidence="8">
    <location>
        <begin position="177"/>
        <end position="242"/>
    </location>
</feature>
<dbReference type="GO" id="GO:0008381">
    <property type="term" value="F:mechanosensitive monoatomic ion channel activity"/>
    <property type="evidence" value="ECO:0007669"/>
    <property type="project" value="InterPro"/>
</dbReference>